<evidence type="ECO:0000313" key="2">
    <source>
        <dbReference type="EMBL" id="CAB1459213.1"/>
    </source>
</evidence>
<keyword evidence="3" id="KW-1185">Reference proteome</keyword>
<dbReference type="AlphaFoldDB" id="A0A9N7VXZ1"/>
<dbReference type="Proteomes" id="UP001153269">
    <property type="component" value="Unassembled WGS sequence"/>
</dbReference>
<comment type="caution">
    <text evidence="2">The sequence shown here is derived from an EMBL/GenBank/DDBJ whole genome shotgun (WGS) entry which is preliminary data.</text>
</comment>
<proteinExistence type="predicted"/>
<evidence type="ECO:0000313" key="3">
    <source>
        <dbReference type="Proteomes" id="UP001153269"/>
    </source>
</evidence>
<organism evidence="2 3">
    <name type="scientific">Pleuronectes platessa</name>
    <name type="common">European plaice</name>
    <dbReference type="NCBI Taxonomy" id="8262"/>
    <lineage>
        <taxon>Eukaryota</taxon>
        <taxon>Metazoa</taxon>
        <taxon>Chordata</taxon>
        <taxon>Craniata</taxon>
        <taxon>Vertebrata</taxon>
        <taxon>Euteleostomi</taxon>
        <taxon>Actinopterygii</taxon>
        <taxon>Neopterygii</taxon>
        <taxon>Teleostei</taxon>
        <taxon>Neoteleostei</taxon>
        <taxon>Acanthomorphata</taxon>
        <taxon>Carangaria</taxon>
        <taxon>Pleuronectiformes</taxon>
        <taxon>Pleuronectoidei</taxon>
        <taxon>Pleuronectidae</taxon>
        <taxon>Pleuronectes</taxon>
    </lineage>
</organism>
<dbReference type="EMBL" id="CADEAL010004421">
    <property type="protein sequence ID" value="CAB1459213.1"/>
    <property type="molecule type" value="Genomic_DNA"/>
</dbReference>
<reference evidence="2" key="1">
    <citation type="submission" date="2020-03" db="EMBL/GenBank/DDBJ databases">
        <authorList>
            <person name="Weist P."/>
        </authorList>
    </citation>
    <scope>NUCLEOTIDE SEQUENCE</scope>
</reference>
<protein>
    <submittedName>
        <fullName evidence="2">Uncharacterized protein</fullName>
    </submittedName>
</protein>
<gene>
    <name evidence="2" type="ORF">PLEPLA_LOCUS47050</name>
</gene>
<evidence type="ECO:0000256" key="1">
    <source>
        <dbReference type="SAM" id="MobiDB-lite"/>
    </source>
</evidence>
<accession>A0A9N7VXZ1</accession>
<sequence length="348" mass="37677">MKLRREERVMEAVRNVQTCSASQSMKFTSGKCQHASSGSCCEVDRWSVAGCQRGAVTASAAGIFYHGRQLLFRPTYSKQGGGGAAINKTCLSLPVEVGRSRGNSTYNLLCWTKRELVGSFPSEQPRVQPQQRRVPGGGQDQANMLHLAEAPVHTHRDECGPLCALLRIARKGSSWGDSGRATFSIITDTLLFSVCFTVALLASDSQKQRVLRDTSVPGDRFLTSPRVLVSSCPSASTGTCLRSAHEHERWCLCGWALSCRDQTSLLWNIRNLLTETIQDRQFGEDAAPPPPPPPPHPPPPHPPPPPPPPSSPAQPAGGRHTVNLGALVLQAWFSSPGSPALVLQAEHR</sequence>
<feature type="compositionally biased region" description="Pro residues" evidence="1">
    <location>
        <begin position="287"/>
        <end position="312"/>
    </location>
</feature>
<name>A0A9N7VXZ1_PLEPL</name>
<feature type="region of interest" description="Disordered" evidence="1">
    <location>
        <begin position="282"/>
        <end position="321"/>
    </location>
</feature>